<evidence type="ECO:0000256" key="1">
    <source>
        <dbReference type="SAM" id="Phobius"/>
    </source>
</evidence>
<evidence type="ECO:0000313" key="2">
    <source>
        <dbReference type="EMBL" id="PKU97181.1"/>
    </source>
</evidence>
<reference evidence="3 5" key="2">
    <citation type="submission" date="2018-12" db="EMBL/GenBank/DDBJ databases">
        <title>Unveiling genomic diversity among members of the Bifidobacterium pseudolongum species, a widely distributed gut commensal of the animal kingdom.</title>
        <authorList>
            <person name="Lugli G.A."/>
            <person name="Duranti S."/>
            <person name="Albert K."/>
            <person name="Mancabelli L."/>
            <person name="Napoli S."/>
            <person name="Viappiani A."/>
            <person name="Anzalone R."/>
            <person name="Longhi G."/>
            <person name="Milani C."/>
            <person name="Turroni F."/>
            <person name="Alessandri G."/>
            <person name="Sela D.A."/>
            <person name="Van Sinderen D."/>
            <person name="Ventura M."/>
        </authorList>
    </citation>
    <scope>NUCLEOTIDE SEQUENCE [LARGE SCALE GENOMIC DNA]</scope>
    <source>
        <strain evidence="3 5">1780B</strain>
    </source>
</reference>
<organism evidence="2 4">
    <name type="scientific">Bifidobacterium pseudolongum subsp. globosum</name>
    <dbReference type="NCBI Taxonomy" id="1690"/>
    <lineage>
        <taxon>Bacteria</taxon>
        <taxon>Bacillati</taxon>
        <taxon>Actinomycetota</taxon>
        <taxon>Actinomycetes</taxon>
        <taxon>Bifidobacteriales</taxon>
        <taxon>Bifidobacteriaceae</taxon>
        <taxon>Bifidobacterium</taxon>
    </lineage>
</organism>
<dbReference type="Proteomes" id="UP000292933">
    <property type="component" value="Unassembled WGS sequence"/>
</dbReference>
<reference evidence="2 4" key="1">
    <citation type="submission" date="2017-10" db="EMBL/GenBank/DDBJ databases">
        <title>Bifidobacterium genomics.</title>
        <authorList>
            <person name="Lugli G.A."/>
            <person name="Milani C."/>
            <person name="Mancabelli L."/>
        </authorList>
    </citation>
    <scope>NUCLEOTIDE SEQUENCE [LARGE SCALE GENOMIC DNA]</scope>
    <source>
        <strain evidence="2 4">1744B</strain>
    </source>
</reference>
<comment type="caution">
    <text evidence="2">The sequence shown here is derived from an EMBL/GenBank/DDBJ whole genome shotgun (WGS) entry which is preliminary data.</text>
</comment>
<dbReference type="AlphaFoldDB" id="A0A2N3QWU9"/>
<evidence type="ECO:0000313" key="5">
    <source>
        <dbReference type="Proteomes" id="UP000292933"/>
    </source>
</evidence>
<sequence length="84" mass="9628">MGLYPHAIHRLIHRMWIKSATIHMVIPRMWITHDFVDNLIHRVASYGFLPTAKMQWSADLTSSAMVFAVPATVFAVFVTFLLDS</sequence>
<dbReference type="EMBL" id="RYVC01000002">
    <property type="protein sequence ID" value="RYQ47991.1"/>
    <property type="molecule type" value="Genomic_DNA"/>
</dbReference>
<dbReference type="Proteomes" id="UP000233783">
    <property type="component" value="Unassembled WGS sequence"/>
</dbReference>
<keyword evidence="1" id="KW-0472">Membrane</keyword>
<evidence type="ECO:0000313" key="4">
    <source>
        <dbReference type="Proteomes" id="UP000233783"/>
    </source>
</evidence>
<evidence type="ECO:0000313" key="3">
    <source>
        <dbReference type="EMBL" id="RYQ47991.1"/>
    </source>
</evidence>
<proteinExistence type="predicted"/>
<keyword evidence="1" id="KW-0812">Transmembrane</keyword>
<protein>
    <submittedName>
        <fullName evidence="2">Uncharacterized protein</fullName>
    </submittedName>
</protein>
<dbReference type="EMBL" id="PCHB01000007">
    <property type="protein sequence ID" value="PKU97181.1"/>
    <property type="molecule type" value="Genomic_DNA"/>
</dbReference>
<keyword evidence="1" id="KW-1133">Transmembrane helix</keyword>
<accession>A0A2N3QWU9</accession>
<feature type="transmembrane region" description="Helical" evidence="1">
    <location>
        <begin position="64"/>
        <end position="82"/>
    </location>
</feature>
<name>A0A2N3QWU9_9BIFI</name>
<gene>
    <name evidence="2" type="ORF">CQR56_0648</name>
    <name evidence="3" type="ORF">PG1780B_0133</name>
</gene>